<dbReference type="AlphaFoldDB" id="A0A3N5DA31"/>
<evidence type="ECO:0000313" key="2">
    <source>
        <dbReference type="EMBL" id="RPF71508.1"/>
    </source>
</evidence>
<keyword evidence="1" id="KW-1133">Transmembrane helix</keyword>
<dbReference type="EMBL" id="RPFZ01000001">
    <property type="protein sequence ID" value="RPF71508.1"/>
    <property type="molecule type" value="Genomic_DNA"/>
</dbReference>
<reference evidence="2 3" key="1">
    <citation type="submission" date="2018-11" db="EMBL/GenBank/DDBJ databases">
        <title>Erythrobacter spongiae sp. nov., isolated from a marine sponge.</title>
        <authorList>
            <person name="Zhuang L."/>
            <person name="Luo L."/>
        </authorList>
    </citation>
    <scope>NUCLEOTIDE SEQUENCE [LARGE SCALE GENOMIC DNA]</scope>
    <source>
        <strain evidence="2 3">HN-E23</strain>
    </source>
</reference>
<keyword evidence="1" id="KW-0472">Membrane</keyword>
<keyword evidence="3" id="KW-1185">Reference proteome</keyword>
<sequence>MVISTAMLAALLPYIPVELGLVEIGWPVFAVSIALFLMSAGFIGLNVWQANMRLVRRRDNFLRSKGLIFDWSLLQNSAAWRVSFSGDPTPRDFMSDPNVLRNAQNRIA</sequence>
<dbReference type="Proteomes" id="UP000275232">
    <property type="component" value="Unassembled WGS sequence"/>
</dbReference>
<evidence type="ECO:0000313" key="3">
    <source>
        <dbReference type="Proteomes" id="UP000275232"/>
    </source>
</evidence>
<name>A0A3N5DA31_9SPHN</name>
<accession>A0A3N5DA31</accession>
<gene>
    <name evidence="2" type="ORF">EG799_07685</name>
</gene>
<organism evidence="2 3">
    <name type="scientific">Aurantiacibacter spongiae</name>
    <dbReference type="NCBI Taxonomy" id="2488860"/>
    <lineage>
        <taxon>Bacteria</taxon>
        <taxon>Pseudomonadati</taxon>
        <taxon>Pseudomonadota</taxon>
        <taxon>Alphaproteobacteria</taxon>
        <taxon>Sphingomonadales</taxon>
        <taxon>Erythrobacteraceae</taxon>
        <taxon>Aurantiacibacter</taxon>
    </lineage>
</organism>
<comment type="caution">
    <text evidence="2">The sequence shown here is derived from an EMBL/GenBank/DDBJ whole genome shotgun (WGS) entry which is preliminary data.</text>
</comment>
<feature type="transmembrane region" description="Helical" evidence="1">
    <location>
        <begin position="30"/>
        <end position="48"/>
    </location>
</feature>
<proteinExistence type="predicted"/>
<dbReference type="RefSeq" id="WP_123880032.1">
    <property type="nucleotide sequence ID" value="NZ_RPFZ01000001.1"/>
</dbReference>
<evidence type="ECO:0000256" key="1">
    <source>
        <dbReference type="SAM" id="Phobius"/>
    </source>
</evidence>
<keyword evidence="1" id="KW-0812">Transmembrane</keyword>
<protein>
    <submittedName>
        <fullName evidence="2">Uncharacterized protein</fullName>
    </submittedName>
</protein>